<gene>
    <name evidence="2" type="ORF">DFQ14_114116</name>
</gene>
<dbReference type="GO" id="GO:0016810">
    <property type="term" value="F:hydrolase activity, acting on carbon-nitrogen (but not peptide) bonds"/>
    <property type="evidence" value="ECO:0007669"/>
    <property type="project" value="InterPro"/>
</dbReference>
<dbReference type="AlphaFoldDB" id="A0A368VFK2"/>
<dbReference type="Gene3D" id="2.30.40.10">
    <property type="entry name" value="Urease, subunit C, domain 1"/>
    <property type="match status" value="1"/>
</dbReference>
<comment type="caution">
    <text evidence="2">The sequence shown here is derived from an EMBL/GenBank/DDBJ whole genome shotgun (WGS) entry which is preliminary data.</text>
</comment>
<dbReference type="InterPro" id="IPR011059">
    <property type="entry name" value="Metal-dep_hydrolase_composite"/>
</dbReference>
<dbReference type="InterPro" id="IPR032466">
    <property type="entry name" value="Metal_Hydrolase"/>
</dbReference>
<dbReference type="InterPro" id="IPR006680">
    <property type="entry name" value="Amidohydro-rel"/>
</dbReference>
<reference evidence="2 3" key="1">
    <citation type="submission" date="2018-07" db="EMBL/GenBank/DDBJ databases">
        <title>Genomic Encyclopedia of Type Strains, Phase III (KMG-III): the genomes of soil and plant-associated and newly described type strains.</title>
        <authorList>
            <person name="Whitman W."/>
        </authorList>
    </citation>
    <scope>NUCLEOTIDE SEQUENCE [LARGE SCALE GENOMIC DNA]</scope>
    <source>
        <strain evidence="2 3">CECT 8575</strain>
    </source>
</reference>
<name>A0A368VFK2_9ACTN</name>
<feature type="domain" description="Amidohydrolase-related" evidence="1">
    <location>
        <begin position="48"/>
        <end position="353"/>
    </location>
</feature>
<dbReference type="EMBL" id="QPJC01000014">
    <property type="protein sequence ID" value="RCW39852.1"/>
    <property type="molecule type" value="Genomic_DNA"/>
</dbReference>
<evidence type="ECO:0000313" key="3">
    <source>
        <dbReference type="Proteomes" id="UP000253495"/>
    </source>
</evidence>
<protein>
    <submittedName>
        <fullName evidence="2">Imidazolonepropionase-like amidohydrolase</fullName>
    </submittedName>
</protein>
<dbReference type="Gene3D" id="3.20.20.140">
    <property type="entry name" value="Metal-dependent hydrolases"/>
    <property type="match status" value="1"/>
</dbReference>
<sequence length="363" mass="39045">MSAVSDETALHLRGVVLPEGEHRDVWIRDGVVSLEPVPGASTVFDGGYLLPGLVDAHCHVGIGPKGPVDLDEAVTQAETDRDAGTLLIRDCGAPVDTRSLQERPDLPRIIRAGRHLARSKRYIPHLADELEDQSYLPAAVAEQAEYGDGWIKLVGDWIDRSVGDLAPLWSDEVLAEAVAVAHERGARVTAHVFAEDALPGLLAAGIDCIEHGTGLTDETIEQMARQGTVLVPTLVNVENFPSFAASASKYPNYAAHMEHLYRESDRTVAKAVEAGVPVYAGTDAGGGIEHGQLVDEIMALNRVGMSAEQALGAASWSAREWLGWSGLRHGGMADVVCYDSDPRKDLASMRHPRRILLRGRVVA</sequence>
<accession>A0A368VFK2</accession>
<dbReference type="Proteomes" id="UP000253495">
    <property type="component" value="Unassembled WGS sequence"/>
</dbReference>
<dbReference type="InterPro" id="IPR051781">
    <property type="entry name" value="Metallo-dep_Hydrolase"/>
</dbReference>
<organism evidence="2 3">
    <name type="scientific">Halopolyspora algeriensis</name>
    <dbReference type="NCBI Taxonomy" id="1500506"/>
    <lineage>
        <taxon>Bacteria</taxon>
        <taxon>Bacillati</taxon>
        <taxon>Actinomycetota</taxon>
        <taxon>Actinomycetes</taxon>
        <taxon>Actinomycetes incertae sedis</taxon>
        <taxon>Halopolyspora</taxon>
    </lineage>
</organism>
<keyword evidence="3" id="KW-1185">Reference proteome</keyword>
<proteinExistence type="predicted"/>
<dbReference type="InterPro" id="IPR057744">
    <property type="entry name" value="OTAase-like"/>
</dbReference>
<dbReference type="PANTHER" id="PTHR43135">
    <property type="entry name" value="ALPHA-D-RIBOSE 1-METHYLPHOSPHONATE 5-TRIPHOSPHATE DIPHOSPHATASE"/>
    <property type="match status" value="1"/>
</dbReference>
<dbReference type="CDD" id="cd01299">
    <property type="entry name" value="Met_dep_hydrolase_A"/>
    <property type="match status" value="1"/>
</dbReference>
<evidence type="ECO:0000313" key="2">
    <source>
        <dbReference type="EMBL" id="RCW39852.1"/>
    </source>
</evidence>
<keyword evidence="2" id="KW-0378">Hydrolase</keyword>
<dbReference type="Pfam" id="PF01979">
    <property type="entry name" value="Amidohydro_1"/>
    <property type="match status" value="1"/>
</dbReference>
<dbReference type="SUPFAM" id="SSF51556">
    <property type="entry name" value="Metallo-dependent hydrolases"/>
    <property type="match status" value="1"/>
</dbReference>
<dbReference type="PANTHER" id="PTHR43135:SF4">
    <property type="entry name" value="AMIDOHYDROLASE-RELATED DOMAIN-CONTAINING PROTEIN"/>
    <property type="match status" value="1"/>
</dbReference>
<evidence type="ECO:0000259" key="1">
    <source>
        <dbReference type="Pfam" id="PF01979"/>
    </source>
</evidence>